<keyword evidence="2" id="KW-1185">Reference proteome</keyword>
<dbReference type="InParanoid" id="C5KLW9"/>
<accession>C5KLW9</accession>
<dbReference type="EMBL" id="GG674222">
    <property type="protein sequence ID" value="EER14484.1"/>
    <property type="molecule type" value="Genomic_DNA"/>
</dbReference>
<dbReference type="AlphaFoldDB" id="C5KLW9"/>
<evidence type="ECO:0000313" key="2">
    <source>
        <dbReference type="Proteomes" id="UP000007800"/>
    </source>
</evidence>
<reference evidence="1 2" key="1">
    <citation type="submission" date="2008-07" db="EMBL/GenBank/DDBJ databases">
        <authorList>
            <person name="El-Sayed N."/>
            <person name="Caler E."/>
            <person name="Inman J."/>
            <person name="Amedeo P."/>
            <person name="Hass B."/>
            <person name="Wortman J."/>
        </authorList>
    </citation>
    <scope>NUCLEOTIDE SEQUENCE [LARGE SCALE GENOMIC DNA]</scope>
    <source>
        <strain evidence="2">ATCC 50983 / TXsc</strain>
    </source>
</reference>
<gene>
    <name evidence="1" type="ORF">Pmar_PMAR024371</name>
</gene>
<sequence length="477" mass="52499">MLPASKSTSLFRLRKIEDLPKLTVPQLSSVVSKAIQNKHTDRAFWYLLALRVQHLSSILNPQDYCHLMSGIATSDSVLKDTGLRTVMSSLIDSASKKLQLFSPAQVSILAEISASVELYQESLFTGILSVWAAKRSFVDAASVMRLCRAYRKLNVLDEEVLDEVVRYVKNNAFQMSPGDVLPSYLCEVLDTFAFLSYRSKSLVDCIVVVLTKSLPQQKEPMECQSITAAQAARILLALARMNFHSRKLSHTCVNAIVEAHEDGVLHLGDIARGGTIEACTIRPDDSVTKMLMPVAAASDHIGRLSPPQVALFGYWAAHTKVPDAFNWKVWRRAFVRKWNSMSPGALVSCIETIASTDDILAVAPLLKSTIEDALVARQDAFDESHITRLFDHCLDVMTRRSALALCSAVCKLMPQVTMVSIQWESAVIPSKPQCFTTVCEKFHISGGEIELLLSAEPSGAAVNSAQPRPGRSSRHPG</sequence>
<evidence type="ECO:0000313" key="1">
    <source>
        <dbReference type="EMBL" id="EER14484.1"/>
    </source>
</evidence>
<organism evidence="2">
    <name type="scientific">Perkinsus marinus (strain ATCC 50983 / TXsc)</name>
    <dbReference type="NCBI Taxonomy" id="423536"/>
    <lineage>
        <taxon>Eukaryota</taxon>
        <taxon>Sar</taxon>
        <taxon>Alveolata</taxon>
        <taxon>Perkinsozoa</taxon>
        <taxon>Perkinsea</taxon>
        <taxon>Perkinsida</taxon>
        <taxon>Perkinsidae</taxon>
        <taxon>Perkinsus</taxon>
    </lineage>
</organism>
<name>C5KLW9_PERM5</name>
<dbReference type="RefSeq" id="XP_002782689.1">
    <property type="nucleotide sequence ID" value="XM_002782643.2"/>
</dbReference>
<dbReference type="GeneID" id="9045017"/>
<dbReference type="OrthoDB" id="47785at2759"/>
<dbReference type="Proteomes" id="UP000007800">
    <property type="component" value="Unassembled WGS sequence"/>
</dbReference>
<proteinExistence type="predicted"/>
<protein>
    <submittedName>
        <fullName evidence="1">Uncharacterized protein</fullName>
    </submittedName>
</protein>